<accession>A0ABV6XMF9</accession>
<dbReference type="SUPFAM" id="SSF55729">
    <property type="entry name" value="Acyl-CoA N-acyltransferases (Nat)"/>
    <property type="match status" value="1"/>
</dbReference>
<dbReference type="Gene3D" id="3.40.630.30">
    <property type="match status" value="1"/>
</dbReference>
<name>A0ABV6XMF9_9ACTN</name>
<evidence type="ECO:0000313" key="4">
    <source>
        <dbReference type="Proteomes" id="UP001592581"/>
    </source>
</evidence>
<evidence type="ECO:0000256" key="1">
    <source>
        <dbReference type="SAM" id="MobiDB-lite"/>
    </source>
</evidence>
<gene>
    <name evidence="3" type="ORF">ABUW04_13420</name>
</gene>
<sequence length="190" mass="19883">MNYARPVLRTDRIELRAIGPDAAEELASGGGGGFSWVPDGPFQGTRDACSSVVRAAEGGVFEPEWGVFAIVRLEDGAAVGGVGFHGPPSRGSVEIGYDLAASARGNGYVTEAVRLLTAYALAGAGVGRVVAHTEPDNKASQAVLLRSGFQRDGVADDGLPRFVLFPEGQPTTRHIGKQAERPVNRSEVPQ</sequence>
<organism evidence="3 4">
    <name type="scientific">Streptacidiphilus jeojiensis</name>
    <dbReference type="NCBI Taxonomy" id="3229225"/>
    <lineage>
        <taxon>Bacteria</taxon>
        <taxon>Bacillati</taxon>
        <taxon>Actinomycetota</taxon>
        <taxon>Actinomycetes</taxon>
        <taxon>Kitasatosporales</taxon>
        <taxon>Streptomycetaceae</taxon>
        <taxon>Streptacidiphilus</taxon>
    </lineage>
</organism>
<dbReference type="Pfam" id="PF13302">
    <property type="entry name" value="Acetyltransf_3"/>
    <property type="match status" value="1"/>
</dbReference>
<keyword evidence="3" id="KW-0808">Transferase</keyword>
<dbReference type="InterPro" id="IPR016181">
    <property type="entry name" value="Acyl_CoA_acyltransferase"/>
</dbReference>
<dbReference type="EC" id="2.-.-.-" evidence="3"/>
<proteinExistence type="predicted"/>
<dbReference type="RefSeq" id="WP_380564701.1">
    <property type="nucleotide sequence ID" value="NZ_JBEUKS010000004.1"/>
</dbReference>
<dbReference type="InterPro" id="IPR051908">
    <property type="entry name" value="Ribosomal_N-acetyltransferase"/>
</dbReference>
<dbReference type="EMBL" id="JBEUKS010000004">
    <property type="protein sequence ID" value="MFC1439258.1"/>
    <property type="molecule type" value="Genomic_DNA"/>
</dbReference>
<feature type="domain" description="N-acetyltransferase" evidence="2">
    <location>
        <begin position="13"/>
        <end position="172"/>
    </location>
</feature>
<evidence type="ECO:0000313" key="3">
    <source>
        <dbReference type="EMBL" id="MFC1439258.1"/>
    </source>
</evidence>
<dbReference type="InterPro" id="IPR000182">
    <property type="entry name" value="GNAT_dom"/>
</dbReference>
<feature type="region of interest" description="Disordered" evidence="1">
    <location>
        <begin position="167"/>
        <end position="190"/>
    </location>
</feature>
<dbReference type="PROSITE" id="PS51186">
    <property type="entry name" value="GNAT"/>
    <property type="match status" value="1"/>
</dbReference>
<dbReference type="PANTHER" id="PTHR43441:SF6">
    <property type="entry name" value="N-ACETYLTRANSFERASE DOMAIN-CONTAINING PROTEIN"/>
    <property type="match status" value="1"/>
</dbReference>
<keyword evidence="4" id="KW-1185">Reference proteome</keyword>
<evidence type="ECO:0000259" key="2">
    <source>
        <dbReference type="PROSITE" id="PS51186"/>
    </source>
</evidence>
<protein>
    <submittedName>
        <fullName evidence="3">GNAT family protein</fullName>
        <ecNumber evidence="3">2.-.-.-</ecNumber>
    </submittedName>
</protein>
<dbReference type="Proteomes" id="UP001592581">
    <property type="component" value="Unassembled WGS sequence"/>
</dbReference>
<dbReference type="PANTHER" id="PTHR43441">
    <property type="entry name" value="RIBOSOMAL-PROTEIN-SERINE ACETYLTRANSFERASE"/>
    <property type="match status" value="1"/>
</dbReference>
<dbReference type="GO" id="GO:0016740">
    <property type="term" value="F:transferase activity"/>
    <property type="evidence" value="ECO:0007669"/>
    <property type="project" value="UniProtKB-KW"/>
</dbReference>
<comment type="caution">
    <text evidence="3">The sequence shown here is derived from an EMBL/GenBank/DDBJ whole genome shotgun (WGS) entry which is preliminary data.</text>
</comment>
<reference evidence="3 4" key="1">
    <citation type="submission" date="2024-06" db="EMBL/GenBank/DDBJ databases">
        <authorList>
            <person name="Lee S.D."/>
        </authorList>
    </citation>
    <scope>NUCLEOTIDE SEQUENCE [LARGE SCALE GENOMIC DNA]</scope>
    <source>
        <strain evidence="3 4">N1-10</strain>
    </source>
</reference>